<evidence type="ECO:0000256" key="6">
    <source>
        <dbReference type="SAM" id="SignalP"/>
    </source>
</evidence>
<keyword evidence="9" id="KW-1185">Reference proteome</keyword>
<accession>A0ABD3MH22</accession>
<dbReference type="Pfam" id="PF17210">
    <property type="entry name" value="SdrD_B"/>
    <property type="match status" value="1"/>
</dbReference>
<dbReference type="GO" id="GO:0005576">
    <property type="term" value="C:extracellular region"/>
    <property type="evidence" value="ECO:0007669"/>
    <property type="project" value="UniProtKB-SubCell"/>
</dbReference>
<dbReference type="InterPro" id="IPR013783">
    <property type="entry name" value="Ig-like_fold"/>
</dbReference>
<feature type="transmembrane region" description="Helical" evidence="5">
    <location>
        <begin position="521"/>
        <end position="540"/>
    </location>
</feature>
<dbReference type="PANTHER" id="PTHR38909:SF1">
    <property type="entry name" value="G PROTEIN GAMMA DOMAIN-CONTAINING PROTEIN"/>
    <property type="match status" value="1"/>
</dbReference>
<feature type="signal peptide" evidence="6">
    <location>
        <begin position="1"/>
        <end position="22"/>
    </location>
</feature>
<feature type="compositionally biased region" description="Low complexity" evidence="4">
    <location>
        <begin position="417"/>
        <end position="430"/>
    </location>
</feature>
<feature type="compositionally biased region" description="Basic and acidic residues" evidence="4">
    <location>
        <begin position="731"/>
        <end position="740"/>
    </location>
</feature>
<feature type="region of interest" description="Disordered" evidence="4">
    <location>
        <begin position="638"/>
        <end position="676"/>
    </location>
</feature>
<feature type="compositionally biased region" description="Low complexity" evidence="4">
    <location>
        <begin position="310"/>
        <end position="326"/>
    </location>
</feature>
<feature type="region of interest" description="Disordered" evidence="4">
    <location>
        <begin position="262"/>
        <end position="515"/>
    </location>
</feature>
<dbReference type="Gene3D" id="2.60.40.10">
    <property type="entry name" value="Immunoglobulins"/>
    <property type="match status" value="1"/>
</dbReference>
<evidence type="ECO:0000256" key="5">
    <source>
        <dbReference type="SAM" id="Phobius"/>
    </source>
</evidence>
<feature type="compositionally biased region" description="Polar residues" evidence="4">
    <location>
        <begin position="327"/>
        <end position="413"/>
    </location>
</feature>
<comment type="caution">
    <text evidence="8">The sequence shown here is derived from an EMBL/GenBank/DDBJ whole genome shotgun (WGS) entry which is preliminary data.</text>
</comment>
<feature type="compositionally biased region" description="Low complexity" evidence="4">
    <location>
        <begin position="458"/>
        <end position="482"/>
    </location>
</feature>
<feature type="compositionally biased region" description="Low complexity" evidence="4">
    <location>
        <begin position="266"/>
        <end position="301"/>
    </location>
</feature>
<dbReference type="AlphaFoldDB" id="A0ABD3MH22"/>
<dbReference type="EMBL" id="JALLBG020000130">
    <property type="protein sequence ID" value="KAL3762882.1"/>
    <property type="molecule type" value="Genomic_DNA"/>
</dbReference>
<feature type="compositionally biased region" description="Polar residues" evidence="4">
    <location>
        <begin position="651"/>
        <end position="666"/>
    </location>
</feature>
<name>A0ABD3MH22_9STRA</name>
<keyword evidence="2" id="KW-0964">Secreted</keyword>
<sequence length="860" mass="91889">MKSATILIVCLLFESPAEPVAGDPIKLQRRFLSKTAKRDENTSNNLQDPALLDFFVESMGDAPPLVSNDINIGKDTIDKTTTHPSTSSVSAPASEMIMDEITETPTVSPSATPAVKTTEIPIDDPSAEPTALEVTPSAVLGGIIWYDANANGIKDVGEYGVAGVTVQAKSCMNDQLIAFAFSDSEGNYRFRNVGLPGDCCYLQFPSDDDKNNTVTVPKDGRTGNIILGTEEEDLSWNAGVVFMVTSGSTVMQPSELPSVVTSIPLTSEPTDSPSYSPSYLPTTSQPSSTPPSTSEPTAVSSFDPKTSHLSASTPSAANTTSAVPTVETSTSKFTTSISMTGEPTESPSDANTAQPTKSLTNQSTTSSPIIAEQENSTSTRPPSLAPTKTQPLASSQTTAGPTKSYLTNSTNRPTHLGSESPSSSQTSGPTKEIKPTKQPSKNPVDETSLPAPSSFIQPLSISPTTSLESPSLRTSRPSTSPTVTINEESQSQQNIVNSESSQTTSDSNNMHEELEGSDTTLIIMTVAGVATLTMLIIVFATQKRRKHEALEEPLSPVSNSSFIPCDIIDNQDRYVDSVTGWNDYAHIELQDDVNDGSLPKSSELQSVAEINCKGTMTLEKECSSVLPGSWLNALHAGDSREAPSELEASSVDDTSTENFSDSNQGAFPTPVSKYLDSSHIGTLDEHDIEQASSQETEESKSSLNRFISDLVWLEQKIADENAQEAAEVIDTEEKQVKNDELQQSDSYSYECEPFSPRSLSDTDSIITSASNSRASSIVCRDCHFPPGLLDIEITSTKDGPIISGIRDDSLLGHLNVGDLIMALDDRDTRSLTADQMAAALSSRSTLQRKLTLLHFGGVRN</sequence>
<evidence type="ECO:0000259" key="7">
    <source>
        <dbReference type="Pfam" id="PF17210"/>
    </source>
</evidence>
<keyword evidence="5" id="KW-0472">Membrane</keyword>
<evidence type="ECO:0000313" key="8">
    <source>
        <dbReference type="EMBL" id="KAL3762882.1"/>
    </source>
</evidence>
<keyword evidence="5" id="KW-0812">Transmembrane</keyword>
<evidence type="ECO:0000256" key="2">
    <source>
        <dbReference type="ARBA" id="ARBA00022525"/>
    </source>
</evidence>
<feature type="region of interest" description="Disordered" evidence="4">
    <location>
        <begin position="724"/>
        <end position="755"/>
    </location>
</feature>
<keyword evidence="5" id="KW-1133">Transmembrane helix</keyword>
<evidence type="ECO:0000256" key="3">
    <source>
        <dbReference type="ARBA" id="ARBA00022729"/>
    </source>
</evidence>
<feature type="domain" description="SD-repeat containing protein B" evidence="7">
    <location>
        <begin position="139"/>
        <end position="204"/>
    </location>
</feature>
<evidence type="ECO:0000256" key="1">
    <source>
        <dbReference type="ARBA" id="ARBA00004613"/>
    </source>
</evidence>
<proteinExistence type="predicted"/>
<evidence type="ECO:0000256" key="4">
    <source>
        <dbReference type="SAM" id="MobiDB-lite"/>
    </source>
</evidence>
<organism evidence="8 9">
    <name type="scientific">Discostella pseudostelligera</name>
    <dbReference type="NCBI Taxonomy" id="259834"/>
    <lineage>
        <taxon>Eukaryota</taxon>
        <taxon>Sar</taxon>
        <taxon>Stramenopiles</taxon>
        <taxon>Ochrophyta</taxon>
        <taxon>Bacillariophyta</taxon>
        <taxon>Coscinodiscophyceae</taxon>
        <taxon>Thalassiosirophycidae</taxon>
        <taxon>Stephanodiscales</taxon>
        <taxon>Stephanodiscaceae</taxon>
        <taxon>Discostella</taxon>
    </lineage>
</organism>
<evidence type="ECO:0000313" key="9">
    <source>
        <dbReference type="Proteomes" id="UP001530293"/>
    </source>
</evidence>
<dbReference type="PANTHER" id="PTHR38909">
    <property type="entry name" value="G PROTEIN GAMMA DOMAIN-CONTAINING PROTEIN"/>
    <property type="match status" value="1"/>
</dbReference>
<dbReference type="InterPro" id="IPR033764">
    <property type="entry name" value="Sdr_B"/>
</dbReference>
<comment type="subcellular location">
    <subcellularLocation>
        <location evidence="1">Secreted</location>
    </subcellularLocation>
</comment>
<dbReference type="SUPFAM" id="SSF117074">
    <property type="entry name" value="Hypothetical protein PA1324"/>
    <property type="match status" value="1"/>
</dbReference>
<dbReference type="InterPro" id="IPR036034">
    <property type="entry name" value="PDZ_sf"/>
</dbReference>
<reference evidence="8 9" key="1">
    <citation type="submission" date="2024-10" db="EMBL/GenBank/DDBJ databases">
        <title>Updated reference genomes for cyclostephanoid diatoms.</title>
        <authorList>
            <person name="Roberts W.R."/>
            <person name="Alverson A.J."/>
        </authorList>
    </citation>
    <scope>NUCLEOTIDE SEQUENCE [LARGE SCALE GENOMIC DNA]</scope>
    <source>
        <strain evidence="8 9">AJA232-27</strain>
    </source>
</reference>
<keyword evidence="3 6" id="KW-0732">Signal</keyword>
<dbReference type="Proteomes" id="UP001530293">
    <property type="component" value="Unassembled WGS sequence"/>
</dbReference>
<protein>
    <recommendedName>
        <fullName evidence="7">SD-repeat containing protein B domain-containing protein</fullName>
    </recommendedName>
</protein>
<dbReference type="SUPFAM" id="SSF50156">
    <property type="entry name" value="PDZ domain-like"/>
    <property type="match status" value="1"/>
</dbReference>
<feature type="chain" id="PRO_5044807452" description="SD-repeat containing protein B domain-containing protein" evidence="6">
    <location>
        <begin position="23"/>
        <end position="860"/>
    </location>
</feature>
<feature type="compositionally biased region" description="Polar residues" evidence="4">
    <location>
        <begin position="483"/>
        <end position="508"/>
    </location>
</feature>
<gene>
    <name evidence="8" type="ORF">ACHAWU_001029</name>
</gene>